<dbReference type="Pfam" id="PF00441">
    <property type="entry name" value="Acyl-CoA_dh_1"/>
    <property type="match status" value="1"/>
</dbReference>
<name>A0A7W8M8X9_9BURK</name>
<dbReference type="SUPFAM" id="SSF56645">
    <property type="entry name" value="Acyl-CoA dehydrogenase NM domain-like"/>
    <property type="match status" value="1"/>
</dbReference>
<dbReference type="RefSeq" id="WP_183967163.1">
    <property type="nucleotide sequence ID" value="NZ_BAABEW010000002.1"/>
</dbReference>
<dbReference type="InterPro" id="IPR046373">
    <property type="entry name" value="Acyl-CoA_Oxase/DH_mid-dom_sf"/>
</dbReference>
<keyword evidence="3" id="KW-0285">Flavoprotein</keyword>
<dbReference type="Gene3D" id="1.20.140.10">
    <property type="entry name" value="Butyryl-CoA Dehydrogenase, subunit A, domain 3"/>
    <property type="match status" value="1"/>
</dbReference>
<evidence type="ECO:0000256" key="3">
    <source>
        <dbReference type="ARBA" id="ARBA00022630"/>
    </source>
</evidence>
<evidence type="ECO:0000313" key="9">
    <source>
        <dbReference type="Proteomes" id="UP000532440"/>
    </source>
</evidence>
<organism evidence="8 9">
    <name type="scientific">Quisquiliibacterium transsilvanicum</name>
    <dbReference type="NCBI Taxonomy" id="1549638"/>
    <lineage>
        <taxon>Bacteria</taxon>
        <taxon>Pseudomonadati</taxon>
        <taxon>Pseudomonadota</taxon>
        <taxon>Betaproteobacteria</taxon>
        <taxon>Burkholderiales</taxon>
        <taxon>Burkholderiaceae</taxon>
        <taxon>Quisquiliibacterium</taxon>
    </lineage>
</organism>
<sequence length="378" mass="40382">MNFDFSEDLNMLRDEARKFLAERCPTKAVRRILEGDAPYDRELWQQVAQMGWLGAAVPEAYGGAGLGHEGLCVLAEELGRAIAPIPFASSVYLATEAILAHGSDAQKQKYLPKLAAGELIGAFAIAEGADNPRPEAIAARLQRGTVSGSKWPVADGSIADFAVVVARDETGTARLAIVDLAGKGVARTALKTIDPTRDQARLDFDGAPAELLGDGGAGWPSVQALLDRAAVLIAFEQVGGAQACLEMATAYAKERVAFGRPIGSFQAIKHKLADVYIATELARSNAYYGAWALATEAPELPLAAAAARVAATEAYHLASKENIQTHGGMGFTWDLDCHLFYRRAKMLALALGSARHWKNRLVDRWDAETPAAGTQTTH</sequence>
<comment type="caution">
    <text evidence="8">The sequence shown here is derived from an EMBL/GenBank/DDBJ whole genome shotgun (WGS) entry which is preliminary data.</text>
</comment>
<evidence type="ECO:0000256" key="5">
    <source>
        <dbReference type="ARBA" id="ARBA00023002"/>
    </source>
</evidence>
<dbReference type="InterPro" id="IPR037069">
    <property type="entry name" value="AcylCoA_DH/ox_N_sf"/>
</dbReference>
<evidence type="ECO:0000259" key="6">
    <source>
        <dbReference type="Pfam" id="PF00441"/>
    </source>
</evidence>
<feature type="domain" description="Acyl-CoA dehydrogenase/oxidase N-terminal" evidence="7">
    <location>
        <begin position="6"/>
        <end position="118"/>
    </location>
</feature>
<keyword evidence="9" id="KW-1185">Reference proteome</keyword>
<evidence type="ECO:0000256" key="1">
    <source>
        <dbReference type="ARBA" id="ARBA00001974"/>
    </source>
</evidence>
<evidence type="ECO:0000256" key="2">
    <source>
        <dbReference type="ARBA" id="ARBA00009347"/>
    </source>
</evidence>
<dbReference type="GO" id="GO:0050660">
    <property type="term" value="F:flavin adenine dinucleotide binding"/>
    <property type="evidence" value="ECO:0007669"/>
    <property type="project" value="InterPro"/>
</dbReference>
<accession>A0A7W8M8X9</accession>
<dbReference type="PANTHER" id="PTHR43884:SF20">
    <property type="entry name" value="ACYL-COA DEHYDROGENASE FADE28"/>
    <property type="match status" value="1"/>
</dbReference>
<keyword evidence="4" id="KW-0274">FAD</keyword>
<gene>
    <name evidence="8" type="ORF">HNQ70_002111</name>
</gene>
<dbReference type="Proteomes" id="UP000532440">
    <property type="component" value="Unassembled WGS sequence"/>
</dbReference>
<protein>
    <submittedName>
        <fullName evidence="8">Alkylation response protein AidB-like acyl-CoA dehydrogenase</fullName>
    </submittedName>
</protein>
<dbReference type="Gene3D" id="1.10.540.10">
    <property type="entry name" value="Acyl-CoA dehydrogenase/oxidase, N-terminal domain"/>
    <property type="match status" value="1"/>
</dbReference>
<dbReference type="AlphaFoldDB" id="A0A7W8M8X9"/>
<keyword evidence="5" id="KW-0560">Oxidoreductase</keyword>
<proteinExistence type="inferred from homology"/>
<dbReference type="PANTHER" id="PTHR43884">
    <property type="entry name" value="ACYL-COA DEHYDROGENASE"/>
    <property type="match status" value="1"/>
</dbReference>
<dbReference type="EMBL" id="JACHGB010000004">
    <property type="protein sequence ID" value="MBB5272097.1"/>
    <property type="molecule type" value="Genomic_DNA"/>
</dbReference>
<dbReference type="Gene3D" id="2.40.110.10">
    <property type="entry name" value="Butyryl-CoA Dehydrogenase, subunit A, domain 2"/>
    <property type="match status" value="1"/>
</dbReference>
<dbReference type="InterPro" id="IPR036250">
    <property type="entry name" value="AcylCo_DH-like_C"/>
</dbReference>
<comment type="similarity">
    <text evidence="2">Belongs to the acyl-CoA dehydrogenase family.</text>
</comment>
<dbReference type="GO" id="GO:0003995">
    <property type="term" value="F:acyl-CoA dehydrogenase activity"/>
    <property type="evidence" value="ECO:0007669"/>
    <property type="project" value="TreeGrafter"/>
</dbReference>
<comment type="cofactor">
    <cofactor evidence="1">
        <name>FAD</name>
        <dbReference type="ChEBI" id="CHEBI:57692"/>
    </cofactor>
</comment>
<dbReference type="InterPro" id="IPR009075">
    <property type="entry name" value="AcylCo_DH/oxidase_C"/>
</dbReference>
<evidence type="ECO:0000256" key="4">
    <source>
        <dbReference type="ARBA" id="ARBA00022827"/>
    </source>
</evidence>
<dbReference type="InterPro" id="IPR009100">
    <property type="entry name" value="AcylCoA_DH/oxidase_NM_dom_sf"/>
</dbReference>
<reference evidence="8 9" key="1">
    <citation type="submission" date="2020-08" db="EMBL/GenBank/DDBJ databases">
        <title>Genomic Encyclopedia of Type Strains, Phase IV (KMG-IV): sequencing the most valuable type-strain genomes for metagenomic binning, comparative biology and taxonomic classification.</title>
        <authorList>
            <person name="Goeker M."/>
        </authorList>
    </citation>
    <scope>NUCLEOTIDE SEQUENCE [LARGE SCALE GENOMIC DNA]</scope>
    <source>
        <strain evidence="8 9">DSM 29781</strain>
    </source>
</reference>
<dbReference type="SUPFAM" id="SSF47203">
    <property type="entry name" value="Acyl-CoA dehydrogenase C-terminal domain-like"/>
    <property type="match status" value="1"/>
</dbReference>
<evidence type="ECO:0000313" key="8">
    <source>
        <dbReference type="EMBL" id="MBB5272097.1"/>
    </source>
</evidence>
<dbReference type="Pfam" id="PF02771">
    <property type="entry name" value="Acyl-CoA_dh_N"/>
    <property type="match status" value="1"/>
</dbReference>
<dbReference type="InterPro" id="IPR013786">
    <property type="entry name" value="AcylCoA_DH/ox_N"/>
</dbReference>
<feature type="domain" description="Acyl-CoA dehydrogenase/oxidase C-terminal" evidence="6">
    <location>
        <begin position="216"/>
        <end position="353"/>
    </location>
</feature>
<evidence type="ECO:0000259" key="7">
    <source>
        <dbReference type="Pfam" id="PF02771"/>
    </source>
</evidence>